<evidence type="ECO:0000313" key="2">
    <source>
        <dbReference type="Proteomes" id="UP000217696"/>
    </source>
</evidence>
<gene>
    <name evidence="1" type="ORF">CB4_01477</name>
</gene>
<accession>A0A0U5BAQ9</accession>
<keyword evidence="2" id="KW-1185">Reference proteome</keyword>
<dbReference type="RefSeq" id="WP_096464525.1">
    <property type="nucleotide sequence ID" value="NZ_AP017312.1"/>
</dbReference>
<evidence type="ECO:0000313" key="1">
    <source>
        <dbReference type="EMBL" id="BAU27303.1"/>
    </source>
</evidence>
<proteinExistence type="predicted"/>
<dbReference type="Proteomes" id="UP000217696">
    <property type="component" value="Chromosome"/>
</dbReference>
<dbReference type="AlphaFoldDB" id="A0A0U5BAQ9"/>
<dbReference type="KEGG" id="asoc:CB4_01477"/>
<name>A0A0U5BAQ9_9BACL</name>
<protein>
    <submittedName>
        <fullName evidence="1">Uncharacterized protein</fullName>
    </submittedName>
</protein>
<sequence>MRTSLKNLAAGTGAAGITMTTAMTAGTGSVCSGVCGSCGFGCASSVAALVGAGYVLLAGKITGSQREKGEKK</sequence>
<reference evidence="1 2" key="1">
    <citation type="submission" date="2015-12" db="EMBL/GenBank/DDBJ databases">
        <title>Genome sequence of Aneurinibacillus soli.</title>
        <authorList>
            <person name="Lee J.S."/>
            <person name="Lee K.C."/>
            <person name="Kim K.K."/>
            <person name="Lee B.W."/>
        </authorList>
    </citation>
    <scope>NUCLEOTIDE SEQUENCE [LARGE SCALE GENOMIC DNA]</scope>
    <source>
        <strain evidence="1 2">CB4</strain>
    </source>
</reference>
<organism evidence="1 2">
    <name type="scientific">Aneurinibacillus soli</name>
    <dbReference type="NCBI Taxonomy" id="1500254"/>
    <lineage>
        <taxon>Bacteria</taxon>
        <taxon>Bacillati</taxon>
        <taxon>Bacillota</taxon>
        <taxon>Bacilli</taxon>
        <taxon>Bacillales</taxon>
        <taxon>Paenibacillaceae</taxon>
        <taxon>Aneurinibacillus group</taxon>
        <taxon>Aneurinibacillus</taxon>
    </lineage>
</organism>
<dbReference type="EMBL" id="AP017312">
    <property type="protein sequence ID" value="BAU27303.1"/>
    <property type="molecule type" value="Genomic_DNA"/>
</dbReference>